<keyword evidence="4" id="KW-0472">Membrane</keyword>
<dbReference type="STRING" id="34475.A0A4Y9YRH2"/>
<name>A0A4Y9YRH2_9APHY</name>
<dbReference type="PANTHER" id="PTHR46720">
    <property type="entry name" value="HYDROXYLASE, PUTATIVE (AFU_ORTHOLOGUE AFUA_3G01460)-RELATED"/>
    <property type="match status" value="1"/>
</dbReference>
<feature type="domain" description="FAD-binding" evidence="5">
    <location>
        <begin position="303"/>
        <end position="378"/>
    </location>
</feature>
<reference evidence="6 7" key="1">
    <citation type="submission" date="2019-01" db="EMBL/GenBank/DDBJ databases">
        <title>Genome sequencing of the rare red list fungi Fomitopsis rosea.</title>
        <authorList>
            <person name="Buettner E."/>
            <person name="Kellner H."/>
        </authorList>
    </citation>
    <scope>NUCLEOTIDE SEQUENCE [LARGE SCALE GENOMIC DNA]</scope>
    <source>
        <strain evidence="6 7">DSM 105464</strain>
    </source>
</reference>
<evidence type="ECO:0000313" key="7">
    <source>
        <dbReference type="Proteomes" id="UP000298390"/>
    </source>
</evidence>
<dbReference type="InterPro" id="IPR051104">
    <property type="entry name" value="FAD_monoxygenase"/>
</dbReference>
<sequence>MSTVEKQEPLKVALVGAGVVGLTCALALLQKGVSVEIFEAAARFGEIGAGIGIGETLGPNAARILQRLGVLDELCAQCKEPGLTMREFMFYSAEGEHELLFEYPVTEGARGNGIGAYRPAFLDTLVKHLPPSTTHFHKRCTSVEPSTTKTGRSVLNFADGTSFEADVVIGADGIKSSVRSMVADNAKSLPVFSNTICFRGLIPMKEARAAGFTIEFHGRPLCFGSKDRHLIVFGINGDEIINVVAFAADYTKPIGSVSLSPDEPWVKSVPQEEMFQVFEGCGPQVMGLLECIKEPSKWSIHVVHPHLESFVKGRVALIGDAAHGMLPHLGSGAGQGLEDAYVLAGLLGHPQTNAGNVEVVLKAYDRWVRPRARMVWDATFRAGKIYDGWGDHGVSAEGIAQDIGTQWAPVWFHDVDDDIRAAVDELKLEDAFVSV</sequence>
<protein>
    <recommendedName>
        <fullName evidence="5">FAD-binding domain-containing protein</fullName>
    </recommendedName>
</protein>
<keyword evidence="4" id="KW-0812">Transmembrane</keyword>
<dbReference type="SUPFAM" id="SSF51905">
    <property type="entry name" value="FAD/NAD(P)-binding domain"/>
    <property type="match status" value="1"/>
</dbReference>
<evidence type="ECO:0000256" key="3">
    <source>
        <dbReference type="ARBA" id="ARBA00023002"/>
    </source>
</evidence>
<evidence type="ECO:0000256" key="1">
    <source>
        <dbReference type="ARBA" id="ARBA00022630"/>
    </source>
</evidence>
<feature type="domain" description="FAD-binding" evidence="5">
    <location>
        <begin position="11"/>
        <end position="182"/>
    </location>
</feature>
<dbReference type="AlphaFoldDB" id="A0A4Y9YRH2"/>
<dbReference type="Pfam" id="PF01494">
    <property type="entry name" value="FAD_binding_3"/>
    <property type="match status" value="2"/>
</dbReference>
<gene>
    <name evidence="6" type="ORF">EVJ58_g2721</name>
</gene>
<dbReference type="SUPFAM" id="SSF54373">
    <property type="entry name" value="FAD-linked reductases, C-terminal domain"/>
    <property type="match status" value="1"/>
</dbReference>
<dbReference type="PRINTS" id="PR00420">
    <property type="entry name" value="RNGMNOXGNASE"/>
</dbReference>
<dbReference type="InterPro" id="IPR036188">
    <property type="entry name" value="FAD/NAD-bd_sf"/>
</dbReference>
<accession>A0A4Y9YRH2</accession>
<evidence type="ECO:0000256" key="2">
    <source>
        <dbReference type="ARBA" id="ARBA00022827"/>
    </source>
</evidence>
<dbReference type="GO" id="GO:0071949">
    <property type="term" value="F:FAD binding"/>
    <property type="evidence" value="ECO:0007669"/>
    <property type="project" value="InterPro"/>
</dbReference>
<evidence type="ECO:0000313" key="6">
    <source>
        <dbReference type="EMBL" id="TFY64297.1"/>
    </source>
</evidence>
<dbReference type="EMBL" id="SEKV01000103">
    <property type="protein sequence ID" value="TFY64297.1"/>
    <property type="molecule type" value="Genomic_DNA"/>
</dbReference>
<keyword evidence="4" id="KW-1133">Transmembrane helix</keyword>
<keyword evidence="3" id="KW-0560">Oxidoreductase</keyword>
<keyword evidence="2" id="KW-0274">FAD</keyword>
<dbReference type="GO" id="GO:0016491">
    <property type="term" value="F:oxidoreductase activity"/>
    <property type="evidence" value="ECO:0007669"/>
    <property type="project" value="UniProtKB-KW"/>
</dbReference>
<dbReference type="GO" id="GO:0044550">
    <property type="term" value="P:secondary metabolite biosynthetic process"/>
    <property type="evidence" value="ECO:0007669"/>
    <property type="project" value="TreeGrafter"/>
</dbReference>
<dbReference type="InterPro" id="IPR002938">
    <property type="entry name" value="FAD-bd"/>
</dbReference>
<organism evidence="6 7">
    <name type="scientific">Rhodofomes roseus</name>
    <dbReference type="NCBI Taxonomy" id="34475"/>
    <lineage>
        <taxon>Eukaryota</taxon>
        <taxon>Fungi</taxon>
        <taxon>Dikarya</taxon>
        <taxon>Basidiomycota</taxon>
        <taxon>Agaricomycotina</taxon>
        <taxon>Agaricomycetes</taxon>
        <taxon>Polyporales</taxon>
        <taxon>Rhodofomes</taxon>
    </lineage>
</organism>
<evidence type="ECO:0000259" key="5">
    <source>
        <dbReference type="Pfam" id="PF01494"/>
    </source>
</evidence>
<evidence type="ECO:0000256" key="4">
    <source>
        <dbReference type="SAM" id="Phobius"/>
    </source>
</evidence>
<keyword evidence="1" id="KW-0285">Flavoprotein</keyword>
<dbReference type="PANTHER" id="PTHR46720:SF3">
    <property type="entry name" value="FAD-BINDING DOMAIN-CONTAINING PROTEIN-RELATED"/>
    <property type="match status" value="1"/>
</dbReference>
<feature type="transmembrane region" description="Helical" evidence="4">
    <location>
        <begin position="12"/>
        <end position="29"/>
    </location>
</feature>
<comment type="caution">
    <text evidence="6">The sequence shown here is derived from an EMBL/GenBank/DDBJ whole genome shotgun (WGS) entry which is preliminary data.</text>
</comment>
<dbReference type="Gene3D" id="3.50.50.60">
    <property type="entry name" value="FAD/NAD(P)-binding domain"/>
    <property type="match status" value="1"/>
</dbReference>
<dbReference type="Proteomes" id="UP000298390">
    <property type="component" value="Unassembled WGS sequence"/>
</dbReference>
<proteinExistence type="predicted"/>